<evidence type="ECO:0000256" key="1">
    <source>
        <dbReference type="SAM" id="Phobius"/>
    </source>
</evidence>
<keyword evidence="1" id="KW-1133">Transmembrane helix</keyword>
<keyword evidence="1" id="KW-0812">Transmembrane</keyword>
<evidence type="ECO:0000313" key="3">
    <source>
        <dbReference type="Proteomes" id="UP000607653"/>
    </source>
</evidence>
<name>A0A822XRY0_NELNU</name>
<evidence type="ECO:0000313" key="2">
    <source>
        <dbReference type="EMBL" id="DAD23077.1"/>
    </source>
</evidence>
<dbReference type="AlphaFoldDB" id="A0A822XRY0"/>
<proteinExistence type="predicted"/>
<dbReference type="Proteomes" id="UP000607653">
    <property type="component" value="Unassembled WGS sequence"/>
</dbReference>
<dbReference type="Pfam" id="PF12609">
    <property type="entry name" value="DUF3774"/>
    <property type="match status" value="1"/>
</dbReference>
<sequence>MIRASKAWIVGAVVGAVEVLKDQGFCRWNYALRTLHQHAKSNVRSYAQSKGISPPAYPAMMKARKKMREGKTKISKEEYMNKGGKVFLFLLLLVALGHYHRYAIHFNGPQIFSSGEDHCRNQLHSSRSCNSAGCDL</sequence>
<dbReference type="PANTHER" id="PTHR33090">
    <property type="entry name" value="DUF3774 DOMAIN PROTEIN-RELATED"/>
    <property type="match status" value="1"/>
</dbReference>
<keyword evidence="3" id="KW-1185">Reference proteome</keyword>
<accession>A0A822XRY0</accession>
<keyword evidence="1" id="KW-0472">Membrane</keyword>
<protein>
    <submittedName>
        <fullName evidence="2">Uncharacterized protein</fullName>
    </submittedName>
</protein>
<dbReference type="EMBL" id="DUZY01000001">
    <property type="protein sequence ID" value="DAD23077.1"/>
    <property type="molecule type" value="Genomic_DNA"/>
</dbReference>
<reference evidence="2 3" key="1">
    <citation type="journal article" date="2020" name="Mol. Biol. Evol.">
        <title>Distinct Expression and Methylation Patterns for Genes with Different Fates following a Single Whole-Genome Duplication in Flowering Plants.</title>
        <authorList>
            <person name="Shi T."/>
            <person name="Rahmani R.S."/>
            <person name="Gugger P.F."/>
            <person name="Wang M."/>
            <person name="Li H."/>
            <person name="Zhang Y."/>
            <person name="Li Z."/>
            <person name="Wang Q."/>
            <person name="Van de Peer Y."/>
            <person name="Marchal K."/>
            <person name="Chen J."/>
        </authorList>
    </citation>
    <scope>NUCLEOTIDE SEQUENCE [LARGE SCALE GENOMIC DNA]</scope>
    <source>
        <tissue evidence="2">Leaf</tissue>
    </source>
</reference>
<dbReference type="InterPro" id="IPR022251">
    <property type="entry name" value="DUF3774_wound-induced"/>
</dbReference>
<gene>
    <name evidence="2" type="ORF">HUJ06_024540</name>
</gene>
<organism evidence="2 3">
    <name type="scientific">Nelumbo nucifera</name>
    <name type="common">Sacred lotus</name>
    <dbReference type="NCBI Taxonomy" id="4432"/>
    <lineage>
        <taxon>Eukaryota</taxon>
        <taxon>Viridiplantae</taxon>
        <taxon>Streptophyta</taxon>
        <taxon>Embryophyta</taxon>
        <taxon>Tracheophyta</taxon>
        <taxon>Spermatophyta</taxon>
        <taxon>Magnoliopsida</taxon>
        <taxon>Proteales</taxon>
        <taxon>Nelumbonaceae</taxon>
        <taxon>Nelumbo</taxon>
    </lineage>
</organism>
<feature type="transmembrane region" description="Helical" evidence="1">
    <location>
        <begin position="86"/>
        <end position="104"/>
    </location>
</feature>
<comment type="caution">
    <text evidence="2">The sequence shown here is derived from an EMBL/GenBank/DDBJ whole genome shotgun (WGS) entry which is preliminary data.</text>
</comment>